<dbReference type="EMBL" id="PVTY01000014">
    <property type="protein sequence ID" value="PRZ13728.1"/>
    <property type="molecule type" value="Genomic_DNA"/>
</dbReference>
<dbReference type="SUPFAM" id="SSF54427">
    <property type="entry name" value="NTF2-like"/>
    <property type="match status" value="1"/>
</dbReference>
<accession>A0A2T0YG22</accession>
<dbReference type="Proteomes" id="UP000238217">
    <property type="component" value="Unassembled WGS sequence"/>
</dbReference>
<dbReference type="AlphaFoldDB" id="A0A2T0YG22"/>
<evidence type="ECO:0000313" key="1">
    <source>
        <dbReference type="EMBL" id="PRZ13728.1"/>
    </source>
</evidence>
<dbReference type="OrthoDB" id="8684708at2"/>
<dbReference type="Gene3D" id="3.10.450.50">
    <property type="match status" value="1"/>
</dbReference>
<keyword evidence="2" id="KW-1185">Reference proteome</keyword>
<sequence length="118" mass="12587">MTHSTPQITELPKAVTAFLASDATTSPQTTAELFTEQAVVVDDGHTYRGRAAILDWRSGAARAFSYTKTLTSAQQLGAVIEVTERLEGDFPGGRVDLRSSFTLGRNGLIESLTIAAAD</sequence>
<evidence type="ECO:0008006" key="3">
    <source>
        <dbReference type="Google" id="ProtNLM"/>
    </source>
</evidence>
<protein>
    <recommendedName>
        <fullName evidence="3">SnoaL-like protein</fullName>
    </recommendedName>
</protein>
<dbReference type="InterPro" id="IPR032710">
    <property type="entry name" value="NTF2-like_dom_sf"/>
</dbReference>
<dbReference type="RefSeq" id="WP_106123630.1">
    <property type="nucleotide sequence ID" value="NZ_PVTY01000014.1"/>
</dbReference>
<comment type="caution">
    <text evidence="1">The sequence shown here is derived from an EMBL/GenBank/DDBJ whole genome shotgun (WGS) entry which is preliminary data.</text>
</comment>
<evidence type="ECO:0000313" key="2">
    <source>
        <dbReference type="Proteomes" id="UP000238217"/>
    </source>
</evidence>
<name>A0A2T0YG22_9MICC</name>
<reference evidence="1 2" key="1">
    <citation type="submission" date="2018-03" db="EMBL/GenBank/DDBJ databases">
        <title>Comparative analysis of microorganisms from saline springs in Andes Mountain Range, Colombia.</title>
        <authorList>
            <person name="Rubin E."/>
        </authorList>
    </citation>
    <scope>NUCLEOTIDE SEQUENCE [LARGE SCALE GENOMIC DNA]</scope>
    <source>
        <strain evidence="1 2">CG 35</strain>
    </source>
</reference>
<organism evidence="1 2">
    <name type="scientific">Nesterenkonia sandarakina</name>
    <dbReference type="NCBI Taxonomy" id="272918"/>
    <lineage>
        <taxon>Bacteria</taxon>
        <taxon>Bacillati</taxon>
        <taxon>Actinomycetota</taxon>
        <taxon>Actinomycetes</taxon>
        <taxon>Micrococcales</taxon>
        <taxon>Micrococcaceae</taxon>
        <taxon>Nesterenkonia</taxon>
    </lineage>
</organism>
<proteinExistence type="predicted"/>
<gene>
    <name evidence="1" type="ORF">BCL67_11456</name>
</gene>